<reference evidence="3 4" key="1">
    <citation type="submission" date="2024-10" db="EMBL/GenBank/DDBJ databases">
        <title>The Natural Products Discovery Center: Release of the First 8490 Sequenced Strains for Exploring Actinobacteria Biosynthetic Diversity.</title>
        <authorList>
            <person name="Kalkreuter E."/>
            <person name="Kautsar S.A."/>
            <person name="Yang D."/>
            <person name="Bader C.D."/>
            <person name="Teijaro C.N."/>
            <person name="Fluegel L."/>
            <person name="Davis C.M."/>
            <person name="Simpson J.R."/>
            <person name="Lauterbach L."/>
            <person name="Steele A.D."/>
            <person name="Gui C."/>
            <person name="Meng S."/>
            <person name="Li G."/>
            <person name="Viehrig K."/>
            <person name="Ye F."/>
            <person name="Su P."/>
            <person name="Kiefer A.F."/>
            <person name="Nichols A."/>
            <person name="Cepeda A.J."/>
            <person name="Yan W."/>
            <person name="Fan B."/>
            <person name="Jiang Y."/>
            <person name="Adhikari A."/>
            <person name="Zheng C.-J."/>
            <person name="Schuster L."/>
            <person name="Cowan T.M."/>
            <person name="Smanski M.J."/>
            <person name="Chevrette M.G."/>
            <person name="De Carvalho L.P.S."/>
            <person name="Shen B."/>
        </authorList>
    </citation>
    <scope>NUCLEOTIDE SEQUENCE [LARGE SCALE GENOMIC DNA]</scope>
    <source>
        <strain evidence="3 4">NPDC020295</strain>
    </source>
</reference>
<gene>
    <name evidence="3" type="ORF">ACH49L_28665</name>
</gene>
<accession>A0ABW7VFR4</accession>
<proteinExistence type="predicted"/>
<feature type="domain" description="DUF6881" evidence="2">
    <location>
        <begin position="3"/>
        <end position="89"/>
    </location>
</feature>
<sequence>MEHWKVDWAHEFQSEPVRFYSEIGSDGYEARKIQLYRDGRILKADAFHESAEIGLSEVPVGSIDDVANQPDFSASSISSEEFERAWRTASWPPRRR</sequence>
<evidence type="ECO:0000256" key="1">
    <source>
        <dbReference type="SAM" id="MobiDB-lite"/>
    </source>
</evidence>
<protein>
    <submittedName>
        <fullName evidence="3">DUF6881 domain-containing protein</fullName>
    </submittedName>
</protein>
<dbReference type="InterPro" id="IPR049248">
    <property type="entry name" value="DUF6881"/>
</dbReference>
<evidence type="ECO:0000313" key="3">
    <source>
        <dbReference type="EMBL" id="MFI2159619.1"/>
    </source>
</evidence>
<dbReference type="RefSeq" id="WP_079082273.1">
    <property type="nucleotide sequence ID" value="NZ_JBIRUT010000003.1"/>
</dbReference>
<dbReference type="Proteomes" id="UP001611397">
    <property type="component" value="Unassembled WGS sequence"/>
</dbReference>
<name>A0ABW7VFR4_STROI</name>
<dbReference type="Pfam" id="PF21812">
    <property type="entry name" value="DUF6881"/>
    <property type="match status" value="1"/>
</dbReference>
<evidence type="ECO:0000313" key="4">
    <source>
        <dbReference type="Proteomes" id="UP001611397"/>
    </source>
</evidence>
<evidence type="ECO:0000259" key="2">
    <source>
        <dbReference type="Pfam" id="PF21812"/>
    </source>
</evidence>
<comment type="caution">
    <text evidence="3">The sequence shown here is derived from an EMBL/GenBank/DDBJ whole genome shotgun (WGS) entry which is preliminary data.</text>
</comment>
<feature type="region of interest" description="Disordered" evidence="1">
    <location>
        <begin position="72"/>
        <end position="96"/>
    </location>
</feature>
<dbReference type="EMBL" id="JBIRWM010000015">
    <property type="protein sequence ID" value="MFI2159619.1"/>
    <property type="molecule type" value="Genomic_DNA"/>
</dbReference>
<keyword evidence="4" id="KW-1185">Reference proteome</keyword>
<organism evidence="3 4">
    <name type="scientific">Streptomyces olivaceoviridis</name>
    <name type="common">Streptomyces corchorusii</name>
    <dbReference type="NCBI Taxonomy" id="1921"/>
    <lineage>
        <taxon>Bacteria</taxon>
        <taxon>Bacillati</taxon>
        <taxon>Actinomycetota</taxon>
        <taxon>Actinomycetes</taxon>
        <taxon>Kitasatosporales</taxon>
        <taxon>Streptomycetaceae</taxon>
        <taxon>Streptomyces</taxon>
    </lineage>
</organism>